<evidence type="ECO:0000313" key="2">
    <source>
        <dbReference type="EMBL" id="EMF16650.1"/>
    </source>
</evidence>
<gene>
    <name evidence="2" type="ORF">SEPMUDRAFT_112690</name>
</gene>
<evidence type="ECO:0000313" key="3">
    <source>
        <dbReference type="Proteomes" id="UP000016931"/>
    </source>
</evidence>
<feature type="region of interest" description="Disordered" evidence="1">
    <location>
        <begin position="210"/>
        <end position="231"/>
    </location>
</feature>
<dbReference type="RefSeq" id="XP_016764771.1">
    <property type="nucleotide sequence ID" value="XM_016900992.1"/>
</dbReference>
<dbReference type="GeneID" id="27898129"/>
<dbReference type="Proteomes" id="UP000016931">
    <property type="component" value="Unassembled WGS sequence"/>
</dbReference>
<dbReference type="eggNOG" id="ENOG502RGI2">
    <property type="taxonomic scope" value="Eukaryota"/>
</dbReference>
<proteinExistence type="predicted"/>
<feature type="compositionally biased region" description="Low complexity" evidence="1">
    <location>
        <begin position="54"/>
        <end position="69"/>
    </location>
</feature>
<feature type="compositionally biased region" description="Basic and acidic residues" evidence="1">
    <location>
        <begin position="7"/>
        <end position="18"/>
    </location>
</feature>
<feature type="region of interest" description="Disordered" evidence="1">
    <location>
        <begin position="491"/>
        <end position="524"/>
    </location>
</feature>
<dbReference type="EMBL" id="KB456260">
    <property type="protein sequence ID" value="EMF16650.1"/>
    <property type="molecule type" value="Genomic_DNA"/>
</dbReference>
<dbReference type="HOGENOM" id="CLU_519878_0_0_1"/>
<feature type="region of interest" description="Disordered" evidence="1">
    <location>
        <begin position="426"/>
        <end position="475"/>
    </location>
</feature>
<dbReference type="STRING" id="692275.N1QHI4"/>
<feature type="region of interest" description="Disordered" evidence="1">
    <location>
        <begin position="255"/>
        <end position="282"/>
    </location>
</feature>
<keyword evidence="3" id="KW-1185">Reference proteome</keyword>
<feature type="region of interest" description="Disordered" evidence="1">
    <location>
        <begin position="1"/>
        <end position="147"/>
    </location>
</feature>
<feature type="compositionally biased region" description="Basic residues" evidence="1">
    <location>
        <begin position="255"/>
        <end position="266"/>
    </location>
</feature>
<feature type="compositionally biased region" description="Basic and acidic residues" evidence="1">
    <location>
        <begin position="39"/>
        <end position="51"/>
    </location>
</feature>
<dbReference type="AlphaFoldDB" id="N1QHI4"/>
<reference evidence="2 3" key="1">
    <citation type="journal article" date="2012" name="PLoS Pathog.">
        <title>Diverse lifestyles and strategies of plant pathogenesis encoded in the genomes of eighteen Dothideomycetes fungi.</title>
        <authorList>
            <person name="Ohm R.A."/>
            <person name="Feau N."/>
            <person name="Henrissat B."/>
            <person name="Schoch C.L."/>
            <person name="Horwitz B.A."/>
            <person name="Barry K.W."/>
            <person name="Condon B.J."/>
            <person name="Copeland A.C."/>
            <person name="Dhillon B."/>
            <person name="Glaser F."/>
            <person name="Hesse C.N."/>
            <person name="Kosti I."/>
            <person name="LaButti K."/>
            <person name="Lindquist E.A."/>
            <person name="Lucas S."/>
            <person name="Salamov A.A."/>
            <person name="Bradshaw R.E."/>
            <person name="Ciuffetti L."/>
            <person name="Hamelin R.C."/>
            <person name="Kema G.H.J."/>
            <person name="Lawrence C."/>
            <person name="Scott J.A."/>
            <person name="Spatafora J.W."/>
            <person name="Turgeon B.G."/>
            <person name="de Wit P.J.G.M."/>
            <person name="Zhong S."/>
            <person name="Goodwin S.B."/>
            <person name="Grigoriev I.V."/>
        </authorList>
    </citation>
    <scope>NUCLEOTIDE SEQUENCE [LARGE SCALE GENOMIC DNA]</scope>
    <source>
        <strain evidence="2 3">SO2202</strain>
    </source>
</reference>
<name>N1QHI4_SPHMS</name>
<evidence type="ECO:0000256" key="1">
    <source>
        <dbReference type="SAM" id="MobiDB-lite"/>
    </source>
</evidence>
<organism evidence="2 3">
    <name type="scientific">Sphaerulina musiva (strain SO2202)</name>
    <name type="common">Poplar stem canker fungus</name>
    <name type="synonym">Septoria musiva</name>
    <dbReference type="NCBI Taxonomy" id="692275"/>
    <lineage>
        <taxon>Eukaryota</taxon>
        <taxon>Fungi</taxon>
        <taxon>Dikarya</taxon>
        <taxon>Ascomycota</taxon>
        <taxon>Pezizomycotina</taxon>
        <taxon>Dothideomycetes</taxon>
        <taxon>Dothideomycetidae</taxon>
        <taxon>Mycosphaerellales</taxon>
        <taxon>Mycosphaerellaceae</taxon>
        <taxon>Sphaerulina</taxon>
    </lineage>
</organism>
<dbReference type="OrthoDB" id="3940204at2759"/>
<sequence>MAPRVPSRKDPVDKESPRKSPKKTTGRPSSKPKQTAAEARAEQDIDAEPRATRSKNSQSSSTSNLKAASPTKVTKNKRKESSKIKKTSKPAHDKAVDDGASGSEKSKESATAVAKKSKKVATSDAGGPAKDKKPRGRPPGKKTPASSYQDLLKVINKAAYEAVLGGGIEALTAYQDYHSNASIAENDYVNATNAGAMAAIKEALEHQRLKKSARLQDDSSGQTHVEAGRRRHLTQAAIAATRLDEALPGIKIMKKKKMPQARKKKAVPAITPPVSPTKANLKAQMERQRADELKLRNQLLRSGLPVSSATTDRDIPLPGLSELSQRGNMISSTNPGIISIMVDDHAQDRINPFFETLPGPEIWYRNMPPFFNFGETKFMEQQISDQINEDLAREHPGPVSRKPPAKPTESIASKVLSPFKGMLGVGGAAPTYQDQPAAAEGEEDADGPPEPKVLRPDQWVLPELSKEEKNALQKKSLMKSGLPDFTQDFQLPGFLREFQSESPNKRRAPPNGSQASPKRGRIGR</sequence>
<feature type="compositionally biased region" description="Low complexity" evidence="1">
    <location>
        <begin position="109"/>
        <end position="128"/>
    </location>
</feature>
<accession>N1QHI4</accession>
<feature type="compositionally biased region" description="Basic residues" evidence="1">
    <location>
        <begin position="74"/>
        <end position="89"/>
    </location>
</feature>
<protein>
    <submittedName>
        <fullName evidence="2">Uncharacterized protein</fullName>
    </submittedName>
</protein>